<evidence type="ECO:0000256" key="1">
    <source>
        <dbReference type="ARBA" id="ARBA00001971"/>
    </source>
</evidence>
<organism evidence="13 14">
    <name type="scientific">Aspergillus lucknowensis</name>
    <dbReference type="NCBI Taxonomy" id="176173"/>
    <lineage>
        <taxon>Eukaryota</taxon>
        <taxon>Fungi</taxon>
        <taxon>Dikarya</taxon>
        <taxon>Ascomycota</taxon>
        <taxon>Pezizomycotina</taxon>
        <taxon>Eurotiomycetes</taxon>
        <taxon>Eurotiomycetidae</taxon>
        <taxon>Eurotiales</taxon>
        <taxon>Aspergillaceae</taxon>
        <taxon>Aspergillus</taxon>
        <taxon>Aspergillus subgen. Nidulantes</taxon>
    </lineage>
</organism>
<reference evidence="13 14" key="1">
    <citation type="submission" date="2024-07" db="EMBL/GenBank/DDBJ databases">
        <title>Section-level genome sequencing and comparative genomics of Aspergillus sections Usti and Cavernicolus.</title>
        <authorList>
            <consortium name="Lawrence Berkeley National Laboratory"/>
            <person name="Nybo J.L."/>
            <person name="Vesth T.C."/>
            <person name="Theobald S."/>
            <person name="Frisvad J.C."/>
            <person name="Larsen T.O."/>
            <person name="Kjaerboelling I."/>
            <person name="Rothschild-Mancinelli K."/>
            <person name="Lyhne E.K."/>
            <person name="Kogle M.E."/>
            <person name="Barry K."/>
            <person name="Clum A."/>
            <person name="Na H."/>
            <person name="Ledsgaard L."/>
            <person name="Lin J."/>
            <person name="Lipzen A."/>
            <person name="Kuo A."/>
            <person name="Riley R."/>
            <person name="Mondo S."/>
            <person name="Labutti K."/>
            <person name="Haridas S."/>
            <person name="Pangalinan J."/>
            <person name="Salamov A.A."/>
            <person name="Simmons B.A."/>
            <person name="Magnuson J.K."/>
            <person name="Chen J."/>
            <person name="Drula E."/>
            <person name="Henrissat B."/>
            <person name="Wiebenga A."/>
            <person name="Lubbers R.J."/>
            <person name="Gomes A.C."/>
            <person name="Macurrencykelacurrency M.R."/>
            <person name="Stajich J."/>
            <person name="Grigoriev I.V."/>
            <person name="Mortensen U.H."/>
            <person name="De Vries R.P."/>
            <person name="Baker S.E."/>
            <person name="Andersen M.R."/>
        </authorList>
    </citation>
    <scope>NUCLEOTIDE SEQUENCE [LARGE SCALE GENOMIC DNA]</scope>
    <source>
        <strain evidence="13 14">CBS 449.75</strain>
    </source>
</reference>
<proteinExistence type="inferred from homology"/>
<dbReference type="PANTHER" id="PTHR46206">
    <property type="entry name" value="CYTOCHROME P450"/>
    <property type="match status" value="1"/>
</dbReference>
<dbReference type="InterPro" id="IPR001128">
    <property type="entry name" value="Cyt_P450"/>
</dbReference>
<dbReference type="GeneID" id="98147589"/>
<keyword evidence="8" id="KW-0560">Oxidoreductase</keyword>
<name>A0ABR4LYM7_9EURO</name>
<dbReference type="InterPro" id="IPR036396">
    <property type="entry name" value="Cyt_P450_sf"/>
</dbReference>
<evidence type="ECO:0000256" key="12">
    <source>
        <dbReference type="SAM" id="Phobius"/>
    </source>
</evidence>
<dbReference type="PRINTS" id="PR00465">
    <property type="entry name" value="EP450IV"/>
</dbReference>
<evidence type="ECO:0000256" key="10">
    <source>
        <dbReference type="ARBA" id="ARBA00023033"/>
    </source>
</evidence>
<evidence type="ECO:0000256" key="3">
    <source>
        <dbReference type="ARBA" id="ARBA00010617"/>
    </source>
</evidence>
<keyword evidence="6" id="KW-0479">Metal-binding</keyword>
<keyword evidence="11 12" id="KW-0472">Membrane</keyword>
<feature type="transmembrane region" description="Helical" evidence="12">
    <location>
        <begin position="12"/>
        <end position="33"/>
    </location>
</feature>
<evidence type="ECO:0000256" key="8">
    <source>
        <dbReference type="ARBA" id="ARBA00023002"/>
    </source>
</evidence>
<accession>A0ABR4LYM7</accession>
<gene>
    <name evidence="13" type="ORF">BJX67DRAFT_379178</name>
</gene>
<evidence type="ECO:0000256" key="5">
    <source>
        <dbReference type="ARBA" id="ARBA00022692"/>
    </source>
</evidence>
<comment type="cofactor">
    <cofactor evidence="1">
        <name>heme</name>
        <dbReference type="ChEBI" id="CHEBI:30413"/>
    </cofactor>
</comment>
<keyword evidence="10" id="KW-0503">Monooxygenase</keyword>
<dbReference type="RefSeq" id="XP_070888610.1">
    <property type="nucleotide sequence ID" value="XM_071032517.1"/>
</dbReference>
<dbReference type="InterPro" id="IPR002403">
    <property type="entry name" value="Cyt_P450_E_grp-IV"/>
</dbReference>
<evidence type="ECO:0000256" key="11">
    <source>
        <dbReference type="ARBA" id="ARBA00023136"/>
    </source>
</evidence>
<evidence type="ECO:0000313" key="13">
    <source>
        <dbReference type="EMBL" id="KAL2869631.1"/>
    </source>
</evidence>
<dbReference type="EMBL" id="JBFXLQ010000009">
    <property type="protein sequence ID" value="KAL2869631.1"/>
    <property type="molecule type" value="Genomic_DNA"/>
</dbReference>
<dbReference type="SUPFAM" id="SSF48264">
    <property type="entry name" value="Cytochrome P450"/>
    <property type="match status" value="1"/>
</dbReference>
<evidence type="ECO:0000256" key="7">
    <source>
        <dbReference type="ARBA" id="ARBA00022989"/>
    </source>
</evidence>
<dbReference type="Pfam" id="PF00067">
    <property type="entry name" value="p450"/>
    <property type="match status" value="1"/>
</dbReference>
<sequence>MSSALLDLNALWLEHFALIATMVALGTAFFLVVRSQKQSLNLPRFEVTTDVLRTIEEAHAQYPDDPFILSMVGMELVILPRSGIDVIKTLPEDHVSIKKHHHDVFLGEYTYMGTKAPEFDEAMRYDLTRNTPTVLASFVAEVQYAVEDSFGRPDQWTAFQPRDCMSKIAALMSGRAFVGLPLSRDETWVHATVRYTQDVTRAWLVLRTIPWVIRPFVAPFLPQVRSLKNQRRMTEERLTPMLDASDTQNRDEIPGGDMLRWFRQRYPNGPTPKQLARDQLLATFASIYNLSNALSYLLFDLATYPEHVEPLRQELLEVLKGEPVNKENIQKLKKLDSFIRESQRLSPPSLANMPRIVTNPRGLKLPSGHTIPCGMRIMVRAHTLNLNPNLWPDPTRFDGFRFSKLREIPGNTFKYQHATTGTDNINFGHGLWACPGRHFASSQMKVVLAHLLLNYDIKLPNQMGKPRQQHFGLAIVPDTEQMVLLKVRG</sequence>
<comment type="caution">
    <text evidence="13">The sequence shown here is derived from an EMBL/GenBank/DDBJ whole genome shotgun (WGS) entry which is preliminary data.</text>
</comment>
<evidence type="ECO:0000256" key="6">
    <source>
        <dbReference type="ARBA" id="ARBA00022723"/>
    </source>
</evidence>
<evidence type="ECO:0000256" key="2">
    <source>
        <dbReference type="ARBA" id="ARBA00004370"/>
    </source>
</evidence>
<comment type="similarity">
    <text evidence="3">Belongs to the cytochrome P450 family.</text>
</comment>
<evidence type="ECO:0000313" key="14">
    <source>
        <dbReference type="Proteomes" id="UP001610432"/>
    </source>
</evidence>
<evidence type="ECO:0000256" key="4">
    <source>
        <dbReference type="ARBA" id="ARBA00022617"/>
    </source>
</evidence>
<dbReference type="Proteomes" id="UP001610432">
    <property type="component" value="Unassembled WGS sequence"/>
</dbReference>
<keyword evidence="14" id="KW-1185">Reference proteome</keyword>
<keyword evidence="4" id="KW-0349">Heme</keyword>
<dbReference type="Gene3D" id="1.10.630.10">
    <property type="entry name" value="Cytochrome P450"/>
    <property type="match status" value="1"/>
</dbReference>
<keyword evidence="9" id="KW-0408">Iron</keyword>
<dbReference type="PANTHER" id="PTHR46206:SF6">
    <property type="entry name" value="CYTOCHROME P450 MONOOXYGENASE AN1598-RELATED"/>
    <property type="match status" value="1"/>
</dbReference>
<keyword evidence="5 12" id="KW-0812">Transmembrane</keyword>
<comment type="subcellular location">
    <subcellularLocation>
        <location evidence="2">Membrane</location>
    </subcellularLocation>
</comment>
<protein>
    <submittedName>
        <fullName evidence="13">Cytochrome P450</fullName>
    </submittedName>
</protein>
<dbReference type="CDD" id="cd11041">
    <property type="entry name" value="CYP503A1-like"/>
    <property type="match status" value="1"/>
</dbReference>
<keyword evidence="7 12" id="KW-1133">Transmembrane helix</keyword>
<evidence type="ECO:0000256" key="9">
    <source>
        <dbReference type="ARBA" id="ARBA00023004"/>
    </source>
</evidence>